<keyword evidence="10" id="KW-0378">Hydrolase</keyword>
<dbReference type="PIRSF" id="PIRSF001294">
    <property type="entry name" value="K_ATPaseA"/>
    <property type="match status" value="1"/>
</dbReference>
<comment type="subcellular location">
    <subcellularLocation>
        <location evidence="9">Cell membrane</location>
        <topology evidence="9">Multi-pass membrane protein</topology>
    </subcellularLocation>
</comment>
<keyword evidence="11" id="KW-1185">Reference proteome</keyword>
<feature type="transmembrane region" description="Helical" evidence="9">
    <location>
        <begin position="505"/>
        <end position="533"/>
    </location>
</feature>
<dbReference type="GO" id="GO:0030955">
    <property type="term" value="F:potassium ion binding"/>
    <property type="evidence" value="ECO:0007669"/>
    <property type="project" value="UniProtKB-UniRule"/>
</dbReference>
<feature type="transmembrane region" description="Helical" evidence="9">
    <location>
        <begin position="6"/>
        <end position="24"/>
    </location>
</feature>
<feature type="transmembrane region" description="Helical" evidence="9">
    <location>
        <begin position="61"/>
        <end position="83"/>
    </location>
</feature>
<dbReference type="NCBIfam" id="TIGR00680">
    <property type="entry name" value="kdpA"/>
    <property type="match status" value="1"/>
</dbReference>
<evidence type="ECO:0000256" key="9">
    <source>
        <dbReference type="HAMAP-Rule" id="MF_00275"/>
    </source>
</evidence>
<feature type="transmembrane region" description="Helical" evidence="9">
    <location>
        <begin position="268"/>
        <end position="287"/>
    </location>
</feature>
<evidence type="ECO:0000256" key="8">
    <source>
        <dbReference type="ARBA" id="ARBA00023136"/>
    </source>
</evidence>
<dbReference type="OrthoDB" id="9763796at2"/>
<dbReference type="GO" id="GO:0016787">
    <property type="term" value="F:hydrolase activity"/>
    <property type="evidence" value="ECO:0007669"/>
    <property type="project" value="UniProtKB-KW"/>
</dbReference>
<dbReference type="AlphaFoldDB" id="A0A0J8D9W2"/>
<evidence type="ECO:0000256" key="6">
    <source>
        <dbReference type="ARBA" id="ARBA00022989"/>
    </source>
</evidence>
<keyword evidence="1 9" id="KW-0813">Transport</keyword>
<dbReference type="Pfam" id="PF03814">
    <property type="entry name" value="KdpA"/>
    <property type="match status" value="1"/>
</dbReference>
<keyword evidence="2 9" id="KW-1003">Cell membrane</keyword>
<keyword evidence="7 9" id="KW-0406">Ion transport</keyword>
<evidence type="ECO:0000313" key="11">
    <source>
        <dbReference type="Proteomes" id="UP000036756"/>
    </source>
</evidence>
<sequence length="540" mass="58395">MELGFLIVFMLVFIGLSFLMGLYLKKIISYEDTFGEKVFSLIERPMLKLLGTSEKMNFKDYLISILVSNLVMAIVSFIVLLVASGLRWDTTINTAISFITNTNLQHYRGEDIPVFVQSLVMIFLMFTSAATGISVAFAFIRGISGKFNSLGNFFEDFTKVIVRVLLPISFVVAILLMLGGVPQSLGSETLASTLSGSKQTIMSGPIATFEAIKHIGTNGGGYFGANSAHPFENPTPITNIIEMLSMMVISGGLIASFGLIMKNKKQGIVLFATCLTIFLMLFGMLHFGEIAKGSYLSSLGIQNGMNIEGKEVRFDGILSTLFSTITTTFTTGSVNTSLDSLSHLSVIAAMLGMMLNSIFGGDGVGFLNLITYVILSVFICGLMVGRTPELFSKKVEAKEMKCASIAILVHPTIILIPLAIAAIVSKGTGDYHTLSRMLYEFTSAAANNGSLMEGIRDNTVFYNLLTGITMLIGRYVSMGALLYASYSLMLKPSVGNAEGFKTDNVLFYIILTIIILVIGALTFFPALCLGPIAEYLTSIG</sequence>
<evidence type="ECO:0000256" key="1">
    <source>
        <dbReference type="ARBA" id="ARBA00022448"/>
    </source>
</evidence>
<gene>
    <name evidence="9 10" type="primary">kdpA</name>
    <name evidence="10" type="ORF">CLCY_5c00840</name>
</gene>
<dbReference type="Proteomes" id="UP000036756">
    <property type="component" value="Unassembled WGS sequence"/>
</dbReference>
<evidence type="ECO:0000256" key="3">
    <source>
        <dbReference type="ARBA" id="ARBA00022538"/>
    </source>
</evidence>
<dbReference type="GO" id="GO:0005886">
    <property type="term" value="C:plasma membrane"/>
    <property type="evidence" value="ECO:0007669"/>
    <property type="project" value="UniProtKB-SubCell"/>
</dbReference>
<feature type="transmembrane region" description="Helical" evidence="9">
    <location>
        <begin position="365"/>
        <end position="384"/>
    </location>
</feature>
<dbReference type="EMBL" id="LFVU01000004">
    <property type="protein sequence ID" value="KMT22845.1"/>
    <property type="molecule type" value="Genomic_DNA"/>
</dbReference>
<organism evidence="10 11">
    <name type="scientific">Clostridium cylindrosporum DSM 605</name>
    <dbReference type="NCBI Taxonomy" id="1121307"/>
    <lineage>
        <taxon>Bacteria</taxon>
        <taxon>Bacillati</taxon>
        <taxon>Bacillota</taxon>
        <taxon>Clostridia</taxon>
        <taxon>Eubacteriales</taxon>
        <taxon>Clostridiaceae</taxon>
        <taxon>Clostridium</taxon>
    </lineage>
</organism>
<evidence type="ECO:0000313" key="10">
    <source>
        <dbReference type="EMBL" id="KMT22845.1"/>
    </source>
</evidence>
<keyword evidence="4 9" id="KW-0812">Transmembrane</keyword>
<feature type="transmembrane region" description="Helical" evidence="9">
    <location>
        <begin position="160"/>
        <end position="181"/>
    </location>
</feature>
<comment type="subunit">
    <text evidence="9">The system is composed of three essential subunits: KdpA, KdpB and KdpC.</text>
</comment>
<name>A0A0J8D9W2_CLOCY</name>
<dbReference type="InterPro" id="IPR004623">
    <property type="entry name" value="KdpA"/>
</dbReference>
<feature type="transmembrane region" description="Helical" evidence="9">
    <location>
        <begin position="460"/>
        <end position="484"/>
    </location>
</feature>
<evidence type="ECO:0000256" key="7">
    <source>
        <dbReference type="ARBA" id="ARBA00023065"/>
    </source>
</evidence>
<accession>A0A0J8D9W2</accession>
<comment type="caution">
    <text evidence="10">The sequence shown here is derived from an EMBL/GenBank/DDBJ whole genome shotgun (WGS) entry which is preliminary data.</text>
</comment>
<dbReference type="STRING" id="1121307.CLCY_5c00840"/>
<dbReference type="RefSeq" id="WP_048569579.1">
    <property type="nucleotide sequence ID" value="NZ_LFVU01000004.1"/>
</dbReference>
<dbReference type="PANTHER" id="PTHR30607:SF2">
    <property type="entry name" value="POTASSIUM-TRANSPORTING ATPASE POTASSIUM-BINDING SUBUNIT"/>
    <property type="match status" value="1"/>
</dbReference>
<keyword evidence="6 9" id="KW-1133">Transmembrane helix</keyword>
<comment type="similarity">
    <text evidence="9">Belongs to the KdpA family.</text>
</comment>
<protein>
    <recommendedName>
        <fullName evidence="9">Potassium-transporting ATPase potassium-binding subunit</fullName>
    </recommendedName>
    <alternativeName>
        <fullName evidence="9">ATP phosphohydrolase [potassium-transporting] A chain</fullName>
    </alternativeName>
    <alternativeName>
        <fullName evidence="9">Potassium-binding and translocating subunit A</fullName>
    </alternativeName>
    <alternativeName>
        <fullName evidence="9">Potassium-translocating ATPase A chain</fullName>
    </alternativeName>
</protein>
<feature type="transmembrane region" description="Helical" evidence="9">
    <location>
        <begin position="405"/>
        <end position="424"/>
    </location>
</feature>
<keyword evidence="8 9" id="KW-0472">Membrane</keyword>
<evidence type="ECO:0000256" key="4">
    <source>
        <dbReference type="ARBA" id="ARBA00022692"/>
    </source>
</evidence>
<dbReference type="HAMAP" id="MF_00275">
    <property type="entry name" value="KdpA"/>
    <property type="match status" value="1"/>
</dbReference>
<evidence type="ECO:0000256" key="5">
    <source>
        <dbReference type="ARBA" id="ARBA00022958"/>
    </source>
</evidence>
<comment type="function">
    <text evidence="9">Part of the high-affinity ATP-driven potassium transport (or Kdp) system, which catalyzes the hydrolysis of ATP coupled with the electrogenic transport of potassium into the cytoplasm. This subunit binds the extracellular potassium ions and delivers the ions to the membrane domain of KdpB through an intramembrane tunnel.</text>
</comment>
<reference evidence="10 11" key="1">
    <citation type="submission" date="2015-06" db="EMBL/GenBank/DDBJ databases">
        <title>Draft genome sequence of the purine-degrading Clostridium cylindrosporum HC-1 (DSM 605).</title>
        <authorList>
            <person name="Poehlein A."/>
            <person name="Schiel-Bengelsdorf B."/>
            <person name="Bengelsdorf F."/>
            <person name="Daniel R."/>
            <person name="Duerre P."/>
        </authorList>
    </citation>
    <scope>NUCLEOTIDE SEQUENCE [LARGE SCALE GENOMIC DNA]</scope>
    <source>
        <strain evidence="10 11">DSM 605</strain>
    </source>
</reference>
<dbReference type="PATRIC" id="fig|1121307.3.peg.2017"/>
<dbReference type="PANTHER" id="PTHR30607">
    <property type="entry name" value="POTASSIUM-TRANSPORTING ATPASE A CHAIN"/>
    <property type="match status" value="1"/>
</dbReference>
<feature type="transmembrane region" description="Helical" evidence="9">
    <location>
        <begin position="114"/>
        <end position="140"/>
    </location>
</feature>
<evidence type="ECO:0000256" key="2">
    <source>
        <dbReference type="ARBA" id="ARBA00022475"/>
    </source>
</evidence>
<keyword evidence="3 9" id="KW-0633">Potassium transport</keyword>
<dbReference type="GO" id="GO:0008556">
    <property type="term" value="F:P-type potassium transmembrane transporter activity"/>
    <property type="evidence" value="ECO:0007669"/>
    <property type="project" value="InterPro"/>
</dbReference>
<keyword evidence="5 9" id="KW-0630">Potassium</keyword>
<feature type="transmembrane region" description="Helical" evidence="9">
    <location>
        <begin position="240"/>
        <end position="261"/>
    </location>
</feature>
<proteinExistence type="inferred from homology"/>